<dbReference type="EMBL" id="FYDG01000006">
    <property type="protein sequence ID" value="SNB74683.1"/>
    <property type="molecule type" value="Genomic_DNA"/>
</dbReference>
<name>A0A212RQ34_RHOAC</name>
<feature type="domain" description="Polysaccharide pyruvyl transferase" evidence="1">
    <location>
        <begin position="15"/>
        <end position="290"/>
    </location>
</feature>
<proteinExistence type="predicted"/>
<sequence>MRGDIGILTFHRCVNYGSYWQARCLLEWVRRRGRNAVLLDHVSLQARRAELRCALSPHLPQPTRAEDIPAYVRKVRGFRRAVARLPLSPRFPLDSPAQAQPCDVVLVGSDEIFNLHHPWYGGTPAFFGEGFSQRRVAYAASFGNQTVALDAFWSARLANFAALSVRDRTALALVSATGLPPPELVLDPCLLNPPVAPPVARRAQQNFVVVYGHGFPHWFAEAARFWAGAKNMRLVSVGYRNDWADEQRIDADPETFRDLMASCAAVATDFFHGCVFAVLNRKPFACVATSYRHNKLRDLCALLGLDDRLAAEASAVPRGLSEPPAGDVHDRVVALRARSECFLDLALAP</sequence>
<keyword evidence="2" id="KW-0808">Transferase</keyword>
<keyword evidence="3" id="KW-1185">Reference proteome</keyword>
<dbReference type="Pfam" id="PF04230">
    <property type="entry name" value="PS_pyruv_trans"/>
    <property type="match status" value="1"/>
</dbReference>
<dbReference type="Proteomes" id="UP000198418">
    <property type="component" value="Unassembled WGS sequence"/>
</dbReference>
<dbReference type="RefSeq" id="WP_088521124.1">
    <property type="nucleotide sequence ID" value="NZ_FYDG01000006.1"/>
</dbReference>
<dbReference type="InterPro" id="IPR007345">
    <property type="entry name" value="Polysacch_pyruvyl_Trfase"/>
</dbReference>
<accession>A0A212RQ34</accession>
<organism evidence="2 3">
    <name type="scientific">Rhodoblastus acidophilus</name>
    <name type="common">Rhodopseudomonas acidophila</name>
    <dbReference type="NCBI Taxonomy" id="1074"/>
    <lineage>
        <taxon>Bacteria</taxon>
        <taxon>Pseudomonadati</taxon>
        <taxon>Pseudomonadota</taxon>
        <taxon>Alphaproteobacteria</taxon>
        <taxon>Hyphomicrobiales</taxon>
        <taxon>Rhodoblastaceae</taxon>
        <taxon>Rhodoblastus</taxon>
    </lineage>
</organism>
<protein>
    <submittedName>
        <fullName evidence="2">Polysaccharide pyruvyl transferase family protein WcaK</fullName>
    </submittedName>
</protein>
<gene>
    <name evidence="2" type="ORF">SAMN06265338_106111</name>
</gene>
<evidence type="ECO:0000259" key="1">
    <source>
        <dbReference type="Pfam" id="PF04230"/>
    </source>
</evidence>
<dbReference type="OrthoDB" id="9799278at2"/>
<reference evidence="3" key="1">
    <citation type="submission" date="2017-06" db="EMBL/GenBank/DDBJ databases">
        <authorList>
            <person name="Varghese N."/>
            <person name="Submissions S."/>
        </authorList>
    </citation>
    <scope>NUCLEOTIDE SEQUENCE [LARGE SCALE GENOMIC DNA]</scope>
    <source>
        <strain evidence="3">DSM 137</strain>
    </source>
</reference>
<dbReference type="AlphaFoldDB" id="A0A212RQ34"/>
<evidence type="ECO:0000313" key="3">
    <source>
        <dbReference type="Proteomes" id="UP000198418"/>
    </source>
</evidence>
<evidence type="ECO:0000313" key="2">
    <source>
        <dbReference type="EMBL" id="SNB74683.1"/>
    </source>
</evidence>
<dbReference type="GO" id="GO:0016740">
    <property type="term" value="F:transferase activity"/>
    <property type="evidence" value="ECO:0007669"/>
    <property type="project" value="UniProtKB-KW"/>
</dbReference>